<proteinExistence type="inferred from homology"/>
<dbReference type="WBParaSite" id="TCLT_0000285901-mRNA-1">
    <property type="protein sequence ID" value="TCLT_0000285901-mRNA-1"/>
    <property type="gene ID" value="TCLT_0000285901"/>
</dbReference>
<evidence type="ECO:0000259" key="5">
    <source>
        <dbReference type="PROSITE" id="PS00631"/>
    </source>
</evidence>
<dbReference type="Gene3D" id="3.40.630.10">
    <property type="entry name" value="Zn peptidases"/>
    <property type="match status" value="1"/>
</dbReference>
<evidence type="ECO:0000256" key="3">
    <source>
        <dbReference type="ARBA" id="ARBA00022670"/>
    </source>
</evidence>
<dbReference type="PANTHER" id="PTHR11963">
    <property type="entry name" value="LEUCINE AMINOPEPTIDASE-RELATED"/>
    <property type="match status" value="1"/>
</dbReference>
<dbReference type="GO" id="GO:0030145">
    <property type="term" value="F:manganese ion binding"/>
    <property type="evidence" value="ECO:0007669"/>
    <property type="project" value="InterPro"/>
</dbReference>
<dbReference type="GO" id="GO:0005737">
    <property type="term" value="C:cytoplasm"/>
    <property type="evidence" value="ECO:0007669"/>
    <property type="project" value="InterPro"/>
</dbReference>
<comment type="similarity">
    <text evidence="1">Belongs to the peptidase M17 family.</text>
</comment>
<evidence type="ECO:0000313" key="6">
    <source>
        <dbReference type="EMBL" id="VDM99029.1"/>
    </source>
</evidence>
<name>A0A0N5CRK9_THECL</name>
<organism evidence="8">
    <name type="scientific">Thelazia callipaeda</name>
    <name type="common">Oriental eyeworm</name>
    <name type="synonym">Parasitic nematode</name>
    <dbReference type="NCBI Taxonomy" id="103827"/>
    <lineage>
        <taxon>Eukaryota</taxon>
        <taxon>Metazoa</taxon>
        <taxon>Ecdysozoa</taxon>
        <taxon>Nematoda</taxon>
        <taxon>Chromadorea</taxon>
        <taxon>Rhabditida</taxon>
        <taxon>Spirurina</taxon>
        <taxon>Spiruromorpha</taxon>
        <taxon>Thelazioidea</taxon>
        <taxon>Thelaziidae</taxon>
        <taxon>Thelazia</taxon>
    </lineage>
</organism>
<reference evidence="6 7" key="2">
    <citation type="submission" date="2018-11" db="EMBL/GenBank/DDBJ databases">
        <authorList>
            <consortium name="Pathogen Informatics"/>
        </authorList>
    </citation>
    <scope>NUCLEOTIDE SEQUENCE [LARGE SCALE GENOMIC DNA]</scope>
</reference>
<evidence type="ECO:0000313" key="8">
    <source>
        <dbReference type="WBParaSite" id="TCLT_0000285901-mRNA-1"/>
    </source>
</evidence>
<evidence type="ECO:0000313" key="7">
    <source>
        <dbReference type="Proteomes" id="UP000276776"/>
    </source>
</evidence>
<keyword evidence="7" id="KW-1185">Reference proteome</keyword>
<accession>A0A0N5CRK9</accession>
<dbReference type="Pfam" id="PF00883">
    <property type="entry name" value="Peptidase_M17"/>
    <property type="match status" value="1"/>
</dbReference>
<evidence type="ECO:0000256" key="4">
    <source>
        <dbReference type="ARBA" id="ARBA00022801"/>
    </source>
</evidence>
<dbReference type="PANTHER" id="PTHR11963:SF48">
    <property type="entry name" value="DIPEPTIDASE B, ISOFORM A"/>
    <property type="match status" value="1"/>
</dbReference>
<dbReference type="PROSITE" id="PS00631">
    <property type="entry name" value="CYTOSOL_AP"/>
    <property type="match status" value="1"/>
</dbReference>
<keyword evidence="4" id="KW-0378">Hydrolase</keyword>
<dbReference type="InterPro" id="IPR011356">
    <property type="entry name" value="Leucine_aapep/pepB"/>
</dbReference>
<dbReference type="AlphaFoldDB" id="A0A0N5CRK9"/>
<reference evidence="8" key="1">
    <citation type="submission" date="2017-02" db="UniProtKB">
        <authorList>
            <consortium name="WormBaseParasite"/>
        </authorList>
    </citation>
    <scope>IDENTIFICATION</scope>
</reference>
<dbReference type="EMBL" id="UYYF01000747">
    <property type="protein sequence ID" value="VDM99029.1"/>
    <property type="molecule type" value="Genomic_DNA"/>
</dbReference>
<keyword evidence="2" id="KW-0031">Aminopeptidase</keyword>
<evidence type="ECO:0000256" key="2">
    <source>
        <dbReference type="ARBA" id="ARBA00022438"/>
    </source>
</evidence>
<dbReference type="OrthoDB" id="10041421at2759"/>
<feature type="domain" description="Cytosol aminopeptidase" evidence="5">
    <location>
        <begin position="375"/>
        <end position="382"/>
    </location>
</feature>
<evidence type="ECO:0000256" key="1">
    <source>
        <dbReference type="ARBA" id="ARBA00009528"/>
    </source>
</evidence>
<gene>
    <name evidence="6" type="ORF">TCLT_LOCUS2860</name>
</gene>
<dbReference type="STRING" id="103827.A0A0N5CRK9"/>
<dbReference type="GO" id="GO:0006508">
    <property type="term" value="P:proteolysis"/>
    <property type="evidence" value="ECO:0007669"/>
    <property type="project" value="UniProtKB-KW"/>
</dbReference>
<dbReference type="OMA" id="ISCFKAP"/>
<dbReference type="PRINTS" id="PR00481">
    <property type="entry name" value="LAMNOPPTDASE"/>
</dbReference>
<keyword evidence="3" id="KW-0645">Protease</keyword>
<dbReference type="Proteomes" id="UP000276776">
    <property type="component" value="Unassembled WGS sequence"/>
</dbReference>
<dbReference type="GO" id="GO:0070006">
    <property type="term" value="F:metalloaminopeptidase activity"/>
    <property type="evidence" value="ECO:0007669"/>
    <property type="project" value="InterPro"/>
</dbReference>
<dbReference type="SUPFAM" id="SSF53187">
    <property type="entry name" value="Zn-dependent exopeptidases"/>
    <property type="match status" value="1"/>
</dbReference>
<sequence length="548" mass="60525">MSSSTPRSCSLLTVPVSAVHSITDPGYDGIIYVTYSVMRADKYEALKPILPSISAYCQIYKNIENATTVIPFSSNIIPSKRLIFAGTGPVDRDEDDVRRFNVAARNGMKLALNIGMKTPLIITLPHTKYPQAELVSILGAMHELYVPLNVREEENKIKVDKIGILALDYDQKIRFQFFEKYLIVKRVAIKIAIFSLVKVVQALDAAFMVCRDIGDSDPQRMSPPRVAQYVSNAFAGTKINMRVVSEISEIERDFPLMAAVNRAASNVEDHHARLIWLEYIPEGHCEETIMLVGKGVTLDTGGTDLKTGGNMFGMCRDKYGAAVIAGIFKILEILQPKNVKFCGYMCMVRNSIGSNSYTCDEVIRSRSGKRIAIYNTDAEGRITILDPLTKMVELAITEKKPHLFTLATLTGHCVLTYGSMAAVMDNGPARTIHTAETIRDRGDAFGQPVEISRLHSEDFAFHDAECEAADLRQSNTLPSVKTLRGHQGPAAFLIRGSTLDKHGCDSQLPIPFTHIDMGDCMGAHPQVSYPNPLLALAATSVFHYIPNF</sequence>
<protein>
    <submittedName>
        <fullName evidence="8">CYTOSOL_AP domain-containing protein</fullName>
    </submittedName>
</protein>
<dbReference type="InterPro" id="IPR000819">
    <property type="entry name" value="Peptidase_M17_C"/>
</dbReference>